<feature type="transmembrane region" description="Helical" evidence="8">
    <location>
        <begin position="444"/>
        <end position="461"/>
    </location>
</feature>
<accession>A0A9W2ZBJ1</accession>
<feature type="transmembrane region" description="Helical" evidence="8">
    <location>
        <begin position="395"/>
        <end position="414"/>
    </location>
</feature>
<evidence type="ECO:0000256" key="6">
    <source>
        <dbReference type="ARBA" id="ARBA00022989"/>
    </source>
</evidence>
<dbReference type="OMA" id="AYTYVFA"/>
<dbReference type="InterPro" id="IPR001204">
    <property type="entry name" value="Phos_transporter"/>
</dbReference>
<dbReference type="GO" id="GO:0035435">
    <property type="term" value="P:phosphate ion transmembrane transport"/>
    <property type="evidence" value="ECO:0007669"/>
    <property type="project" value="TreeGrafter"/>
</dbReference>
<feature type="transmembrane region" description="Helical" evidence="8">
    <location>
        <begin position="88"/>
        <end position="110"/>
    </location>
</feature>
<feature type="transmembrane region" description="Helical" evidence="8">
    <location>
        <begin position="46"/>
        <end position="68"/>
    </location>
</feature>
<organism evidence="10 11">
    <name type="scientific">Biomphalaria glabrata</name>
    <name type="common">Bloodfluke planorb</name>
    <name type="synonym">Freshwater snail</name>
    <dbReference type="NCBI Taxonomy" id="6526"/>
    <lineage>
        <taxon>Eukaryota</taxon>
        <taxon>Metazoa</taxon>
        <taxon>Spiralia</taxon>
        <taxon>Lophotrochozoa</taxon>
        <taxon>Mollusca</taxon>
        <taxon>Gastropoda</taxon>
        <taxon>Heterobranchia</taxon>
        <taxon>Euthyneura</taxon>
        <taxon>Panpulmonata</taxon>
        <taxon>Hygrophila</taxon>
        <taxon>Lymnaeoidea</taxon>
        <taxon>Planorbidae</taxon>
        <taxon>Biomphalaria</taxon>
    </lineage>
</organism>
<dbReference type="AlphaFoldDB" id="A0A9W2ZBJ1"/>
<evidence type="ECO:0000313" key="10">
    <source>
        <dbReference type="Proteomes" id="UP001165740"/>
    </source>
</evidence>
<evidence type="ECO:0000256" key="3">
    <source>
        <dbReference type="ARBA" id="ARBA00022448"/>
    </source>
</evidence>
<dbReference type="GO" id="GO:0005315">
    <property type="term" value="F:phosphate transmembrane transporter activity"/>
    <property type="evidence" value="ECO:0007669"/>
    <property type="project" value="InterPro"/>
</dbReference>
<keyword evidence="10" id="KW-1185">Reference proteome</keyword>
<dbReference type="PANTHER" id="PTHR11101">
    <property type="entry name" value="PHOSPHATE TRANSPORTER"/>
    <property type="match status" value="1"/>
</dbReference>
<evidence type="ECO:0000256" key="9">
    <source>
        <dbReference type="SAM" id="MobiDB-lite"/>
    </source>
</evidence>
<gene>
    <name evidence="11" type="primary">LOC106063361</name>
</gene>
<keyword evidence="7 8" id="KW-0472">Membrane</keyword>
<proteinExistence type="inferred from homology"/>
<dbReference type="GeneID" id="106063361"/>
<name>A0A9W2ZBJ1_BIOGL</name>
<evidence type="ECO:0000256" key="7">
    <source>
        <dbReference type="ARBA" id="ARBA00023136"/>
    </source>
</evidence>
<keyword evidence="4 8" id="KW-0592">Phosphate transport</keyword>
<keyword evidence="6 8" id="KW-1133">Transmembrane helix</keyword>
<feature type="transmembrane region" description="Helical" evidence="8">
    <location>
        <begin position="7"/>
        <end position="26"/>
    </location>
</feature>
<dbReference type="PANTHER" id="PTHR11101:SF80">
    <property type="entry name" value="PHOSPHATE TRANSPORTER"/>
    <property type="match status" value="1"/>
</dbReference>
<dbReference type="OrthoDB" id="260807at2759"/>
<comment type="similarity">
    <text evidence="2 8">Belongs to the inorganic phosphate transporter (PiT) (TC 2.A.20) family.</text>
</comment>
<feature type="transmembrane region" description="Helical" evidence="8">
    <location>
        <begin position="142"/>
        <end position="167"/>
    </location>
</feature>
<dbReference type="RefSeq" id="XP_055872332.1">
    <property type="nucleotide sequence ID" value="XM_056016357.1"/>
</dbReference>
<sequence>MSDIPSDWLWIVILAFIIAFLLAFGIGANDVANAFGTSVGSKVITLLKACILASIFEVLGAVLIGYRVSDTIRKGIIDPMQYNNSEKLLAMGNLSALTGSCIWMFIATLLRLPVSATHSIVGATIGFSLVAKGARGIGWGKLGFIIGSWFLSPVTSGLISVLLFVLVRRLVLNKDKPLEPGLKMLPLFYAFTVCVNALSVFLDGSELLYFDRIPNYGGIIISLGLSVIVAVVVKVCVVPWMRKRIMAGEDSKSKDGKTMDKIGDIVKTEIKSKQTTNFLERFKRKSKNYNGKNGLNQADRGDSKMLDRNKADEDGLWKTDGENGLNCKDVHFEIQPLKTSNDKDNLLGSTTLGHVCKSGHVKDVKIVSDAEAAHWKVDKKQLGREMIEDKPETKILFSFLQILTAIFGSFAHGGNDVSNAIGPLIGVWMICNEGSVAQKAPTPIWILVYGGAGISFGLWILGRRVIQTIGEDLAKVTPSSGFCIEIGAATTVLLASYLGLPISTTHCKVGSIIFTGRVRSNENVDWSLFRNIFIAWVVTLPASGALSALMMFLLERFAL</sequence>
<dbReference type="Pfam" id="PF01384">
    <property type="entry name" value="PHO4"/>
    <property type="match status" value="1"/>
</dbReference>
<reference evidence="11" key="1">
    <citation type="submission" date="2025-08" db="UniProtKB">
        <authorList>
            <consortium name="RefSeq"/>
        </authorList>
    </citation>
    <scope>IDENTIFICATION</scope>
</reference>
<feature type="transmembrane region" description="Helical" evidence="8">
    <location>
        <begin position="187"/>
        <end position="210"/>
    </location>
</feature>
<feature type="transmembrane region" description="Helical" evidence="8">
    <location>
        <begin position="482"/>
        <end position="500"/>
    </location>
</feature>
<evidence type="ECO:0000313" key="11">
    <source>
        <dbReference type="RefSeq" id="XP_055872332.1"/>
    </source>
</evidence>
<feature type="transmembrane region" description="Helical" evidence="8">
    <location>
        <begin position="216"/>
        <end position="237"/>
    </location>
</feature>
<dbReference type="GO" id="GO:0016020">
    <property type="term" value="C:membrane"/>
    <property type="evidence" value="ECO:0007669"/>
    <property type="project" value="UniProtKB-SubCell"/>
</dbReference>
<feature type="region of interest" description="Disordered" evidence="9">
    <location>
        <begin position="287"/>
        <end position="307"/>
    </location>
</feature>
<evidence type="ECO:0000256" key="1">
    <source>
        <dbReference type="ARBA" id="ARBA00004141"/>
    </source>
</evidence>
<comment type="subcellular location">
    <subcellularLocation>
        <location evidence="1 8">Membrane</location>
        <topology evidence="1 8">Multi-pass membrane protein</topology>
    </subcellularLocation>
</comment>
<evidence type="ECO:0000256" key="4">
    <source>
        <dbReference type="ARBA" id="ARBA00022592"/>
    </source>
</evidence>
<protein>
    <recommendedName>
        <fullName evidence="8">Phosphate transporter</fullName>
    </recommendedName>
</protein>
<evidence type="ECO:0000256" key="2">
    <source>
        <dbReference type="ARBA" id="ARBA00009916"/>
    </source>
</evidence>
<evidence type="ECO:0000256" key="5">
    <source>
        <dbReference type="ARBA" id="ARBA00022692"/>
    </source>
</evidence>
<evidence type="ECO:0000256" key="8">
    <source>
        <dbReference type="RuleBase" id="RU363058"/>
    </source>
</evidence>
<keyword evidence="5 8" id="KW-0812">Transmembrane</keyword>
<comment type="function">
    <text evidence="8">Sodium-phosphate symporter.</text>
</comment>
<dbReference type="Proteomes" id="UP001165740">
    <property type="component" value="Chromosome 17"/>
</dbReference>
<feature type="transmembrane region" description="Helical" evidence="8">
    <location>
        <begin position="533"/>
        <end position="554"/>
    </location>
</feature>
<keyword evidence="3 8" id="KW-0813">Transport</keyword>